<dbReference type="RefSeq" id="WP_153737154.1">
    <property type="nucleotide sequence ID" value="NZ_WJNG01000010.1"/>
</dbReference>
<keyword evidence="4" id="KW-1185">Reference proteome</keyword>
<dbReference type="AlphaFoldDB" id="A0A6A8DD66"/>
<dbReference type="GO" id="GO:0005737">
    <property type="term" value="C:cytoplasm"/>
    <property type="evidence" value="ECO:0007669"/>
    <property type="project" value="TreeGrafter"/>
</dbReference>
<evidence type="ECO:0000256" key="1">
    <source>
        <dbReference type="ARBA" id="ARBA00008270"/>
    </source>
</evidence>
<proteinExistence type="inferred from homology"/>
<dbReference type="Gene3D" id="3.10.310.10">
    <property type="entry name" value="Diaminopimelate Epimerase, Chain A, domain 1"/>
    <property type="match status" value="2"/>
</dbReference>
<evidence type="ECO:0000313" key="3">
    <source>
        <dbReference type="EMBL" id="MRH43524.1"/>
    </source>
</evidence>
<dbReference type="PIRSF" id="PIRSF016184">
    <property type="entry name" value="PhzC_PhzF"/>
    <property type="match status" value="1"/>
</dbReference>
<reference evidence="3" key="1">
    <citation type="submission" date="2019-11" db="EMBL/GenBank/DDBJ databases">
        <authorList>
            <person name="Li J."/>
        </authorList>
    </citation>
    <scope>NUCLEOTIDE SEQUENCE</scope>
    <source>
        <strain evidence="3">B6B</strain>
    </source>
</reference>
<dbReference type="PANTHER" id="PTHR13774:SF17">
    <property type="entry name" value="PHENAZINE BIOSYNTHESIS-LIKE DOMAIN-CONTAINING PROTEIN"/>
    <property type="match status" value="1"/>
</dbReference>
<organism evidence="3 4">
    <name type="scientific">Aquibacillus halophilus</name>
    <dbReference type="NCBI Taxonomy" id="930132"/>
    <lineage>
        <taxon>Bacteria</taxon>
        <taxon>Bacillati</taxon>
        <taxon>Bacillota</taxon>
        <taxon>Bacilli</taxon>
        <taxon>Bacillales</taxon>
        <taxon>Bacillaceae</taxon>
        <taxon>Aquibacillus</taxon>
    </lineage>
</organism>
<accession>A0A6A8DD66</accession>
<comment type="caution">
    <text evidence="3">The sequence shown here is derived from an EMBL/GenBank/DDBJ whole genome shotgun (WGS) entry which is preliminary data.</text>
</comment>
<dbReference type="OrthoDB" id="9788221at2"/>
<dbReference type="InterPro" id="IPR003719">
    <property type="entry name" value="Phenazine_PhzF-like"/>
</dbReference>
<comment type="similarity">
    <text evidence="1">Belongs to the PhzF family.</text>
</comment>
<sequence length="264" mass="29659">MDSNFYFINAFTKEKFKGNPAAIVMLTEKVSEKWMQSLASEFNQPITTFMSKIDDNSFGLRWFTPTTEINLCGHGTLGAAHILWSEGMVSSQLPINFHTKAGELQANLIQQQIQLTFTIIESQNIQQTEELETIVGLPIKASAWAKDRYIIELENADMVHRVNPNLERMKNLDGAGMVITSRGFDKYDFVSRYFAPKIGVNEDHVTGSAHCALASYWGRICKKDVFFAYQDSARGGELKLKIIDGEKVELIGDCISLMNGKLNS</sequence>
<gene>
    <name evidence="3" type="ORF">GH741_12625</name>
</gene>
<dbReference type="GO" id="GO:0016853">
    <property type="term" value="F:isomerase activity"/>
    <property type="evidence" value="ECO:0007669"/>
    <property type="project" value="UniProtKB-KW"/>
</dbReference>
<name>A0A6A8DD66_9BACI</name>
<dbReference type="Proteomes" id="UP000799092">
    <property type="component" value="Unassembled WGS sequence"/>
</dbReference>
<evidence type="ECO:0000256" key="2">
    <source>
        <dbReference type="ARBA" id="ARBA00023235"/>
    </source>
</evidence>
<dbReference type="PANTHER" id="PTHR13774">
    <property type="entry name" value="PHENAZINE BIOSYNTHESIS PROTEIN"/>
    <property type="match status" value="1"/>
</dbReference>
<dbReference type="NCBIfam" id="TIGR00654">
    <property type="entry name" value="PhzF_family"/>
    <property type="match status" value="1"/>
</dbReference>
<protein>
    <submittedName>
        <fullName evidence="3">PhzF family phenazine biosynthesis isomerase</fullName>
    </submittedName>
</protein>
<evidence type="ECO:0000313" key="4">
    <source>
        <dbReference type="Proteomes" id="UP000799092"/>
    </source>
</evidence>
<dbReference type="SUPFAM" id="SSF54506">
    <property type="entry name" value="Diaminopimelate epimerase-like"/>
    <property type="match status" value="1"/>
</dbReference>
<dbReference type="Pfam" id="PF02567">
    <property type="entry name" value="PhzC-PhzF"/>
    <property type="match status" value="1"/>
</dbReference>
<keyword evidence="2 3" id="KW-0413">Isomerase</keyword>
<dbReference type="EMBL" id="WJNG01000010">
    <property type="protein sequence ID" value="MRH43524.1"/>
    <property type="molecule type" value="Genomic_DNA"/>
</dbReference>